<evidence type="ECO:0008006" key="4">
    <source>
        <dbReference type="Google" id="ProtNLM"/>
    </source>
</evidence>
<dbReference type="PANTHER" id="PTHR21329">
    <property type="entry name" value="PHOSPHATIDYLINOSITOL N-ACETYLGLUCOSAMINYLTRANSFERASE SUBUNIT Q-RELATED"/>
    <property type="match status" value="1"/>
</dbReference>
<evidence type="ECO:0000313" key="2">
    <source>
        <dbReference type="EMBL" id="KAJ4443909.1"/>
    </source>
</evidence>
<sequence>METLLIFVPCALYNEEPGLLYGMIQETKEEHVKSYFIIGKVPGENRRVKSKHKQCNVVGYYYKESLPTTYSVKQNRPTDWLLLGLHGCEFILHETSNGCNIRDMSKPRQTVFIIYDHHKFMQSEFLLQSSEYNSSMYGDHFKMLANKLHSENIVFKSEDHTFSTFIFNNIIIQNIIQIFLFVLNFLLNCVHFMNPILKYTTLGLHLQMFLRSLIWVLQSSVGKEKLSVKVGNYVVAIIVDVCSGLLLLYWLIALKSSPTELLLESGEVVVRSLRELLHWLMGIPAGLKLNYAFNNMLGRFFLYHINLWWTFLVVAKPLLEVTFHIFLCLGRLGLTFQASILADLLALVSFHIYCIYVYAARLYNLQVSGLVALWRLFLGRKRNPLRGRVDSCQYSPDQLFVGTLAFTILLFLLPTTFMYYIVFTSVCIKLQARSCILHDWPVLQMLILKFAPPQGFQCPCALQPRESFKYSVTAAVVGSSEQAPTFRLLSRSRNIPCATRYCEPATAGQVSSSESEHYYFGTGGSDLLFIFATVPRESEHTLCHAVLRARNSWQLRLVVIGLGGLLTRVRYVLQCLPLYVSTLWLLRSTAISSTIHLTVRVRETEGPLLLSVQPVSGSWWKTVHYCMPEPVHPPPKVEWGNLIRSLVSGKLIYPV</sequence>
<keyword evidence="1" id="KW-0812">Transmembrane</keyword>
<feature type="transmembrane region" description="Helical" evidence="1">
    <location>
        <begin position="399"/>
        <end position="422"/>
    </location>
</feature>
<dbReference type="EMBL" id="JAJSOF020000013">
    <property type="protein sequence ID" value="KAJ4443909.1"/>
    <property type="molecule type" value="Genomic_DNA"/>
</dbReference>
<name>A0ABQ8TBJ7_PERAM</name>
<dbReference type="Proteomes" id="UP001148838">
    <property type="component" value="Unassembled WGS sequence"/>
</dbReference>
<feature type="transmembrane region" description="Helical" evidence="1">
    <location>
        <begin position="230"/>
        <end position="252"/>
    </location>
</feature>
<feature type="transmembrane region" description="Helical" evidence="1">
    <location>
        <begin position="165"/>
        <end position="187"/>
    </location>
</feature>
<accession>A0ABQ8TBJ7</accession>
<dbReference type="Pfam" id="PF05024">
    <property type="entry name" value="Gpi1"/>
    <property type="match status" value="1"/>
</dbReference>
<proteinExistence type="predicted"/>
<feature type="transmembrane region" description="Helical" evidence="1">
    <location>
        <begin position="331"/>
        <end position="352"/>
    </location>
</feature>
<evidence type="ECO:0000256" key="1">
    <source>
        <dbReference type="SAM" id="Phobius"/>
    </source>
</evidence>
<evidence type="ECO:0000313" key="3">
    <source>
        <dbReference type="Proteomes" id="UP001148838"/>
    </source>
</evidence>
<keyword evidence="1" id="KW-0472">Membrane</keyword>
<dbReference type="PANTHER" id="PTHR21329:SF3">
    <property type="entry name" value="PHOSPHATIDYLINOSITOL N-ACETYLGLUCOSAMINYLTRANSFERASE SUBUNIT Q"/>
    <property type="match status" value="1"/>
</dbReference>
<dbReference type="InterPro" id="IPR007720">
    <property type="entry name" value="PigQ/GPI1"/>
</dbReference>
<organism evidence="2 3">
    <name type="scientific">Periplaneta americana</name>
    <name type="common">American cockroach</name>
    <name type="synonym">Blatta americana</name>
    <dbReference type="NCBI Taxonomy" id="6978"/>
    <lineage>
        <taxon>Eukaryota</taxon>
        <taxon>Metazoa</taxon>
        <taxon>Ecdysozoa</taxon>
        <taxon>Arthropoda</taxon>
        <taxon>Hexapoda</taxon>
        <taxon>Insecta</taxon>
        <taxon>Pterygota</taxon>
        <taxon>Neoptera</taxon>
        <taxon>Polyneoptera</taxon>
        <taxon>Dictyoptera</taxon>
        <taxon>Blattodea</taxon>
        <taxon>Blattoidea</taxon>
        <taxon>Blattidae</taxon>
        <taxon>Blattinae</taxon>
        <taxon>Periplaneta</taxon>
    </lineage>
</organism>
<comment type="caution">
    <text evidence="2">The sequence shown here is derived from an EMBL/GenBank/DDBJ whole genome shotgun (WGS) entry which is preliminary data.</text>
</comment>
<feature type="transmembrane region" description="Helical" evidence="1">
    <location>
        <begin position="300"/>
        <end position="319"/>
    </location>
</feature>
<reference evidence="2 3" key="1">
    <citation type="journal article" date="2022" name="Allergy">
        <title>Genome assembly and annotation of Periplaneta americana reveal a comprehensive cockroach allergen profile.</title>
        <authorList>
            <person name="Wang L."/>
            <person name="Xiong Q."/>
            <person name="Saelim N."/>
            <person name="Wang L."/>
            <person name="Nong W."/>
            <person name="Wan A.T."/>
            <person name="Shi M."/>
            <person name="Liu X."/>
            <person name="Cao Q."/>
            <person name="Hui J.H.L."/>
            <person name="Sookrung N."/>
            <person name="Leung T.F."/>
            <person name="Tungtrongchitr A."/>
            <person name="Tsui S.K.W."/>
        </authorList>
    </citation>
    <scope>NUCLEOTIDE SEQUENCE [LARGE SCALE GENOMIC DNA]</scope>
    <source>
        <strain evidence="2">PWHHKU_190912</strain>
    </source>
</reference>
<keyword evidence="3" id="KW-1185">Reference proteome</keyword>
<keyword evidence="1" id="KW-1133">Transmembrane helix</keyword>
<protein>
    <recommendedName>
        <fullName evidence="4">Phosphatidylinositol N-acetylglucosaminyltransferase subunit Q</fullName>
    </recommendedName>
</protein>
<gene>
    <name evidence="2" type="ORF">ANN_05696</name>
</gene>